<gene>
    <name evidence="2" type="ORF">R3W88_018759</name>
</gene>
<dbReference type="EMBL" id="JAWPEI010000010">
    <property type="protein sequence ID" value="KAK4712852.1"/>
    <property type="molecule type" value="Genomic_DNA"/>
</dbReference>
<organism evidence="2 3">
    <name type="scientific">Solanum pinnatisectum</name>
    <name type="common">tansyleaf nightshade</name>
    <dbReference type="NCBI Taxonomy" id="50273"/>
    <lineage>
        <taxon>Eukaryota</taxon>
        <taxon>Viridiplantae</taxon>
        <taxon>Streptophyta</taxon>
        <taxon>Embryophyta</taxon>
        <taxon>Tracheophyta</taxon>
        <taxon>Spermatophyta</taxon>
        <taxon>Magnoliopsida</taxon>
        <taxon>eudicotyledons</taxon>
        <taxon>Gunneridae</taxon>
        <taxon>Pentapetalae</taxon>
        <taxon>asterids</taxon>
        <taxon>lamiids</taxon>
        <taxon>Solanales</taxon>
        <taxon>Solanaceae</taxon>
        <taxon>Solanoideae</taxon>
        <taxon>Solaneae</taxon>
        <taxon>Solanum</taxon>
    </lineage>
</organism>
<evidence type="ECO:0008006" key="4">
    <source>
        <dbReference type="Google" id="ProtNLM"/>
    </source>
</evidence>
<evidence type="ECO:0000313" key="2">
    <source>
        <dbReference type="EMBL" id="KAK4712852.1"/>
    </source>
</evidence>
<evidence type="ECO:0000313" key="3">
    <source>
        <dbReference type="Proteomes" id="UP001311915"/>
    </source>
</evidence>
<feature type="transmembrane region" description="Helical" evidence="1">
    <location>
        <begin position="203"/>
        <end position="229"/>
    </location>
</feature>
<accession>A0AAV9KHL4</accession>
<sequence length="280" mass="33070">MATDGEMRDEEEKKSVSIEAIRKKFTECCSFVYFDFSIEPMMVGEVKHCSYFELDKMTNFKNPAEIQKTFTGNYSMALLLKDLANTHPSLVKLYRYCFDTRLAVVYDAKFTSVQLSDVLLSVFDFGYVSNHVNEDANIPVKVRVGGDAPEILEERRECFDKHIIRTSLKYCRIYRYKNVFLCYEMNISRKFVRQNERYFLHDLCYLDFMNVCLFTYCIFFAPDLILSQIKKVSKVITYVLHLLYTCIGGCVVDLKLQNILLEEVMNFRNYFYTRDIFLCH</sequence>
<keyword evidence="3" id="KW-1185">Reference proteome</keyword>
<proteinExistence type="predicted"/>
<feature type="transmembrane region" description="Helical" evidence="1">
    <location>
        <begin position="235"/>
        <end position="256"/>
    </location>
</feature>
<evidence type="ECO:0000256" key="1">
    <source>
        <dbReference type="SAM" id="Phobius"/>
    </source>
</evidence>
<keyword evidence="1" id="KW-1133">Transmembrane helix</keyword>
<keyword evidence="1" id="KW-0472">Membrane</keyword>
<name>A0AAV9KHL4_9SOLN</name>
<keyword evidence="1" id="KW-0812">Transmembrane</keyword>
<dbReference type="Proteomes" id="UP001311915">
    <property type="component" value="Unassembled WGS sequence"/>
</dbReference>
<comment type="caution">
    <text evidence="2">The sequence shown here is derived from an EMBL/GenBank/DDBJ whole genome shotgun (WGS) entry which is preliminary data.</text>
</comment>
<protein>
    <recommendedName>
        <fullName evidence="4">Protein kinase domain-containing protein</fullName>
    </recommendedName>
</protein>
<dbReference type="AlphaFoldDB" id="A0AAV9KHL4"/>
<reference evidence="2 3" key="1">
    <citation type="submission" date="2023-10" db="EMBL/GenBank/DDBJ databases">
        <title>Genome-Wide Identification Analysis in wild type Solanum Pinnatisectum Reveals Some Genes Defensing Phytophthora Infestans.</title>
        <authorList>
            <person name="Sun C."/>
        </authorList>
    </citation>
    <scope>NUCLEOTIDE SEQUENCE [LARGE SCALE GENOMIC DNA]</scope>
    <source>
        <strain evidence="2">LQN</strain>
        <tissue evidence="2">Leaf</tissue>
    </source>
</reference>